<dbReference type="PANTHER" id="PTHR31388">
    <property type="entry name" value="PEROXIDASE 72-RELATED"/>
    <property type="match status" value="1"/>
</dbReference>
<dbReference type="AlphaFoldDB" id="A0A833VU86"/>
<keyword evidence="7" id="KW-0560">Oxidoreductase</keyword>
<dbReference type="PROSITE" id="PS00436">
    <property type="entry name" value="PEROXIDASE_2"/>
    <property type="match status" value="1"/>
</dbReference>
<evidence type="ECO:0000256" key="7">
    <source>
        <dbReference type="ARBA" id="ARBA00023002"/>
    </source>
</evidence>
<dbReference type="GO" id="GO:0140825">
    <property type="term" value="F:lactoperoxidase activity"/>
    <property type="evidence" value="ECO:0007669"/>
    <property type="project" value="UniProtKB-EC"/>
</dbReference>
<feature type="signal peptide" evidence="14">
    <location>
        <begin position="1"/>
        <end position="25"/>
    </location>
</feature>
<evidence type="ECO:0000256" key="12">
    <source>
        <dbReference type="PIRSR" id="PIRSR600823-4"/>
    </source>
</evidence>
<keyword evidence="17" id="KW-1185">Reference proteome</keyword>
<feature type="active site" description="Proton acceptor" evidence="10">
    <location>
        <position position="67"/>
    </location>
</feature>
<evidence type="ECO:0000256" key="13">
    <source>
        <dbReference type="RuleBase" id="RU004241"/>
    </source>
</evidence>
<evidence type="ECO:0000256" key="10">
    <source>
        <dbReference type="PIRSR" id="PIRSR600823-1"/>
    </source>
</evidence>
<evidence type="ECO:0000256" key="8">
    <source>
        <dbReference type="ARBA" id="ARBA00023004"/>
    </source>
</evidence>
<evidence type="ECO:0000256" key="9">
    <source>
        <dbReference type="ARBA" id="ARBA00023324"/>
    </source>
</evidence>
<dbReference type="PROSITE" id="PS50873">
    <property type="entry name" value="PEROXIDASE_4"/>
    <property type="match status" value="1"/>
</dbReference>
<reference evidence="16" key="1">
    <citation type="submission" date="2020-01" db="EMBL/GenBank/DDBJ databases">
        <title>Genome sequence of Kobresia littledalei, the first chromosome-level genome in the family Cyperaceae.</title>
        <authorList>
            <person name="Qu G."/>
        </authorList>
    </citation>
    <scope>NUCLEOTIDE SEQUENCE</scope>
    <source>
        <strain evidence="16">C.B.Clarke</strain>
        <tissue evidence="16">Leaf</tissue>
    </source>
</reference>
<keyword evidence="4" id="KW-0349">Heme</keyword>
<dbReference type="InterPro" id="IPR000823">
    <property type="entry name" value="Peroxidase_pln"/>
</dbReference>
<evidence type="ECO:0000256" key="11">
    <source>
        <dbReference type="PIRSR" id="PIRSR600823-3"/>
    </source>
</evidence>
<comment type="similarity">
    <text evidence="13">Belongs to the peroxidase family.</text>
</comment>
<dbReference type="EMBL" id="SWLB01000008">
    <property type="protein sequence ID" value="KAF3335413.1"/>
    <property type="molecule type" value="Genomic_DNA"/>
</dbReference>
<keyword evidence="9" id="KW-0376">Hydrogen peroxide</keyword>
<evidence type="ECO:0000256" key="6">
    <source>
        <dbReference type="ARBA" id="ARBA00022837"/>
    </source>
</evidence>
<dbReference type="GO" id="GO:0042744">
    <property type="term" value="P:hydrogen peroxide catabolic process"/>
    <property type="evidence" value="ECO:0007669"/>
    <property type="project" value="UniProtKB-KW"/>
</dbReference>
<feature type="domain" description="Plant heme peroxidase family profile" evidence="15">
    <location>
        <begin position="26"/>
        <end position="72"/>
    </location>
</feature>
<feature type="binding site" evidence="11">
    <location>
        <position position="71"/>
    </location>
    <ligand>
        <name>Ca(2+)</name>
        <dbReference type="ChEBI" id="CHEBI:29108"/>
        <label>1</label>
    </ligand>
</feature>
<name>A0A833VU86_9POAL</name>
<comment type="cofactor">
    <cofactor evidence="11">
        <name>Ca(2+)</name>
        <dbReference type="ChEBI" id="CHEBI:29108"/>
    </cofactor>
    <text evidence="11">Binds 2 calcium ions per subunit.</text>
</comment>
<evidence type="ECO:0000259" key="15">
    <source>
        <dbReference type="PROSITE" id="PS50873"/>
    </source>
</evidence>
<dbReference type="PANTHER" id="PTHR31388:SF115">
    <property type="entry name" value="PEROXIDASE 5"/>
    <property type="match status" value="1"/>
</dbReference>
<evidence type="ECO:0000256" key="4">
    <source>
        <dbReference type="ARBA" id="ARBA00022617"/>
    </source>
</evidence>
<comment type="caution">
    <text evidence="16">The sequence shown here is derived from an EMBL/GenBank/DDBJ whole genome shotgun (WGS) entry which is preliminary data.</text>
</comment>
<dbReference type="SUPFAM" id="SSF48113">
    <property type="entry name" value="Heme-dependent peroxidases"/>
    <property type="match status" value="1"/>
</dbReference>
<feature type="binding site" evidence="11">
    <location>
        <position position="68"/>
    </location>
    <ligand>
        <name>Ca(2+)</name>
        <dbReference type="ChEBI" id="CHEBI:29108"/>
        <label>1</label>
    </ligand>
</feature>
<evidence type="ECO:0000256" key="5">
    <source>
        <dbReference type="ARBA" id="ARBA00022723"/>
    </source>
</evidence>
<feature type="chain" id="PRO_5032973968" evidence="14">
    <location>
        <begin position="26"/>
        <end position="92"/>
    </location>
</feature>
<evidence type="ECO:0000256" key="3">
    <source>
        <dbReference type="ARBA" id="ARBA00022559"/>
    </source>
</evidence>
<keyword evidence="3 16" id="KW-0575">Peroxidase</keyword>
<dbReference type="GO" id="GO:0046872">
    <property type="term" value="F:metal ion binding"/>
    <property type="evidence" value="ECO:0007669"/>
    <property type="project" value="UniProtKB-KW"/>
</dbReference>
<dbReference type="Proteomes" id="UP000623129">
    <property type="component" value="Unassembled WGS sequence"/>
</dbReference>
<dbReference type="InterPro" id="IPR010255">
    <property type="entry name" value="Haem_peroxidase_sf"/>
</dbReference>
<dbReference type="Pfam" id="PF00141">
    <property type="entry name" value="peroxidase"/>
    <property type="match status" value="1"/>
</dbReference>
<organism evidence="16 17">
    <name type="scientific">Carex littledalei</name>
    <dbReference type="NCBI Taxonomy" id="544730"/>
    <lineage>
        <taxon>Eukaryota</taxon>
        <taxon>Viridiplantae</taxon>
        <taxon>Streptophyta</taxon>
        <taxon>Embryophyta</taxon>
        <taxon>Tracheophyta</taxon>
        <taxon>Spermatophyta</taxon>
        <taxon>Magnoliopsida</taxon>
        <taxon>Liliopsida</taxon>
        <taxon>Poales</taxon>
        <taxon>Cyperaceae</taxon>
        <taxon>Cyperoideae</taxon>
        <taxon>Cariceae</taxon>
        <taxon>Carex</taxon>
        <taxon>Carex subgen. Euthyceras</taxon>
    </lineage>
</organism>
<proteinExistence type="inferred from homology"/>
<dbReference type="GO" id="GO:0006979">
    <property type="term" value="P:response to oxidative stress"/>
    <property type="evidence" value="ECO:0007669"/>
    <property type="project" value="InterPro"/>
</dbReference>
<dbReference type="InterPro" id="IPR019794">
    <property type="entry name" value="Peroxidases_AS"/>
</dbReference>
<protein>
    <submittedName>
        <fullName evidence="16">Lignin-forming anionic peroxidase-like protein</fullName>
    </submittedName>
</protein>
<keyword evidence="6 11" id="KW-0106">Calcium</keyword>
<keyword evidence="5 11" id="KW-0479">Metal-binding</keyword>
<comment type="catalytic activity">
    <reaction evidence="1">
        <text>2 a phenolic donor + H2O2 = 2 a phenolic radical donor + 2 H2O</text>
        <dbReference type="Rhea" id="RHEA:56136"/>
        <dbReference type="ChEBI" id="CHEBI:15377"/>
        <dbReference type="ChEBI" id="CHEBI:16240"/>
        <dbReference type="ChEBI" id="CHEBI:139520"/>
        <dbReference type="ChEBI" id="CHEBI:139521"/>
        <dbReference type="EC" id="1.11.1.7"/>
    </reaction>
</comment>
<keyword evidence="14" id="KW-0732">Signal</keyword>
<dbReference type="InterPro" id="IPR002016">
    <property type="entry name" value="Haem_peroxidase"/>
</dbReference>
<dbReference type="PRINTS" id="PR00461">
    <property type="entry name" value="PLPEROXIDASE"/>
</dbReference>
<dbReference type="OrthoDB" id="689739at2759"/>
<evidence type="ECO:0000256" key="2">
    <source>
        <dbReference type="ARBA" id="ARBA00001970"/>
    </source>
</evidence>
<dbReference type="Gene3D" id="1.10.520.10">
    <property type="match status" value="1"/>
</dbReference>
<evidence type="ECO:0000313" key="16">
    <source>
        <dbReference type="EMBL" id="KAF3335413.1"/>
    </source>
</evidence>
<evidence type="ECO:0000256" key="14">
    <source>
        <dbReference type="SAM" id="SignalP"/>
    </source>
</evidence>
<evidence type="ECO:0000256" key="1">
    <source>
        <dbReference type="ARBA" id="ARBA00000189"/>
    </source>
</evidence>
<comment type="cofactor">
    <cofactor evidence="2">
        <name>heme b</name>
        <dbReference type="ChEBI" id="CHEBI:60344"/>
    </cofactor>
</comment>
<sequence length="92" mass="10366">MGSSSKLAYIAVAMLFAFSLKHCQASLTPNYYDYTCPQALPIIRAAIRIAIAKERRMAASLIRLHFHDCFVQIKGFVTDVHLSKDTLHLELI</sequence>
<gene>
    <name evidence="16" type="ORF">FCM35_KLT19920</name>
</gene>
<dbReference type="GO" id="GO:0020037">
    <property type="term" value="F:heme binding"/>
    <property type="evidence" value="ECO:0007669"/>
    <property type="project" value="InterPro"/>
</dbReference>
<feature type="site" description="Transition state stabilizer" evidence="12">
    <location>
        <position position="63"/>
    </location>
</feature>
<evidence type="ECO:0000313" key="17">
    <source>
        <dbReference type="Proteomes" id="UP000623129"/>
    </source>
</evidence>
<keyword evidence="8" id="KW-0408">Iron</keyword>
<accession>A0A833VU86</accession>